<organism evidence="1 2">
    <name type="scientific">Camellia lanceoleosa</name>
    <dbReference type="NCBI Taxonomy" id="1840588"/>
    <lineage>
        <taxon>Eukaryota</taxon>
        <taxon>Viridiplantae</taxon>
        <taxon>Streptophyta</taxon>
        <taxon>Embryophyta</taxon>
        <taxon>Tracheophyta</taxon>
        <taxon>Spermatophyta</taxon>
        <taxon>Magnoliopsida</taxon>
        <taxon>eudicotyledons</taxon>
        <taxon>Gunneridae</taxon>
        <taxon>Pentapetalae</taxon>
        <taxon>asterids</taxon>
        <taxon>Ericales</taxon>
        <taxon>Theaceae</taxon>
        <taxon>Camellia</taxon>
    </lineage>
</organism>
<accession>A0ACC0IX70</accession>
<dbReference type="EMBL" id="CM045758">
    <property type="protein sequence ID" value="KAI8029310.1"/>
    <property type="molecule type" value="Genomic_DNA"/>
</dbReference>
<keyword evidence="2" id="KW-1185">Reference proteome</keyword>
<dbReference type="Proteomes" id="UP001060215">
    <property type="component" value="Chromosome 1"/>
</dbReference>
<protein>
    <submittedName>
        <fullName evidence="1">Poly(A)-specific ribonuclease PARN-like</fullName>
    </submittedName>
</protein>
<sequence>MFNANLGFWSCFPKIFQGFGHHFEIRLAACFCLPIFQNFKFSKLRVDINEKETFERELQNLEDEQNNRVRGFREVIDLISTSQKPVVAHNSLNDDASESNIHGHDVLRISELFAKLCTILKIAPVTHEDENGHLPSVLEDYTNIFNPCSTSSQDHTIDEDVSVWTDNRRKVDNYNIELENQSGETVQLGSETDQRAVMMGLMLHANAKQLIRMERYKDALEVLPMGEELNFAGLQKISL</sequence>
<gene>
    <name evidence="1" type="ORF">LOK49_LG01G00758</name>
</gene>
<proteinExistence type="predicted"/>
<reference evidence="1 2" key="1">
    <citation type="journal article" date="2022" name="Plant J.">
        <title>Chromosome-level genome of Camellia lanceoleosa provides a valuable resource for understanding genome evolution and self-incompatibility.</title>
        <authorList>
            <person name="Gong W."/>
            <person name="Xiao S."/>
            <person name="Wang L."/>
            <person name="Liao Z."/>
            <person name="Chang Y."/>
            <person name="Mo W."/>
            <person name="Hu G."/>
            <person name="Li W."/>
            <person name="Zhao G."/>
            <person name="Zhu H."/>
            <person name="Hu X."/>
            <person name="Ji K."/>
            <person name="Xiang X."/>
            <person name="Song Q."/>
            <person name="Yuan D."/>
            <person name="Jin S."/>
            <person name="Zhang L."/>
        </authorList>
    </citation>
    <scope>NUCLEOTIDE SEQUENCE [LARGE SCALE GENOMIC DNA]</scope>
    <source>
        <strain evidence="1">SQ_2022a</strain>
    </source>
</reference>
<name>A0ACC0IX70_9ERIC</name>
<evidence type="ECO:0000313" key="2">
    <source>
        <dbReference type="Proteomes" id="UP001060215"/>
    </source>
</evidence>
<comment type="caution">
    <text evidence="1">The sequence shown here is derived from an EMBL/GenBank/DDBJ whole genome shotgun (WGS) entry which is preliminary data.</text>
</comment>
<evidence type="ECO:0000313" key="1">
    <source>
        <dbReference type="EMBL" id="KAI8029310.1"/>
    </source>
</evidence>